<comment type="subcellular location">
    <subcellularLocation>
        <location evidence="8">Cell outer membrane</location>
    </subcellularLocation>
    <subcellularLocation>
        <location evidence="1">Membrane</location>
    </subcellularLocation>
</comment>
<keyword evidence="5" id="KW-0472">Membrane</keyword>
<feature type="compositionally biased region" description="Low complexity" evidence="9">
    <location>
        <begin position="173"/>
        <end position="187"/>
    </location>
</feature>
<dbReference type="HOGENOM" id="CLU_006756_0_2_6"/>
<dbReference type="Pfam" id="PF03958">
    <property type="entry name" value="Secretin_N"/>
    <property type="match status" value="1"/>
</dbReference>
<dbReference type="Gene3D" id="2.60.40.3500">
    <property type="match status" value="1"/>
</dbReference>
<dbReference type="STRING" id="713585.THITH_14875"/>
<evidence type="ECO:0000256" key="3">
    <source>
        <dbReference type="ARBA" id="ARBA00022729"/>
    </source>
</evidence>
<dbReference type="Gene3D" id="3.30.1370.120">
    <property type="match status" value="1"/>
</dbReference>
<dbReference type="KEGG" id="tti:THITH_14875"/>
<keyword evidence="12" id="KW-1185">Reference proteome</keyword>
<dbReference type="InterPro" id="IPR051808">
    <property type="entry name" value="Type_IV_pilus_biogenesis"/>
</dbReference>
<keyword evidence="6" id="KW-0998">Cell outer membrane</keyword>
<dbReference type="PRINTS" id="PR00811">
    <property type="entry name" value="BCTERIALGSPD"/>
</dbReference>
<keyword evidence="4" id="KW-0653">Protein transport</keyword>
<evidence type="ECO:0000256" key="5">
    <source>
        <dbReference type="ARBA" id="ARBA00023136"/>
    </source>
</evidence>
<dbReference type="GO" id="GO:0009306">
    <property type="term" value="P:protein secretion"/>
    <property type="evidence" value="ECO:0007669"/>
    <property type="project" value="InterPro"/>
</dbReference>
<evidence type="ECO:0000259" key="10">
    <source>
        <dbReference type="SMART" id="SM00965"/>
    </source>
</evidence>
<dbReference type="Proteomes" id="UP000005289">
    <property type="component" value="Chromosome"/>
</dbReference>
<feature type="domain" description="Secretin/TonB short N-terminal" evidence="10">
    <location>
        <begin position="347"/>
        <end position="395"/>
    </location>
</feature>
<evidence type="ECO:0000256" key="4">
    <source>
        <dbReference type="ARBA" id="ARBA00022927"/>
    </source>
</evidence>
<dbReference type="Pfam" id="PF07660">
    <property type="entry name" value="STN"/>
    <property type="match status" value="1"/>
</dbReference>
<feature type="region of interest" description="Disordered" evidence="9">
    <location>
        <begin position="171"/>
        <end position="199"/>
    </location>
</feature>
<dbReference type="InterPro" id="IPR011662">
    <property type="entry name" value="Secretin/TonB_short_N"/>
</dbReference>
<evidence type="ECO:0000256" key="9">
    <source>
        <dbReference type="SAM" id="MobiDB-lite"/>
    </source>
</evidence>
<dbReference type="EMBL" id="CP007029">
    <property type="protein sequence ID" value="AHE99348.1"/>
    <property type="molecule type" value="Genomic_DNA"/>
</dbReference>
<accession>W0DQT0</accession>
<dbReference type="InterPro" id="IPR001775">
    <property type="entry name" value="GspD/PilQ"/>
</dbReference>
<evidence type="ECO:0000256" key="8">
    <source>
        <dbReference type="RuleBase" id="RU004004"/>
    </source>
</evidence>
<dbReference type="Gene3D" id="3.30.1370.130">
    <property type="match status" value="1"/>
</dbReference>
<dbReference type="InterPro" id="IPR021731">
    <property type="entry name" value="AMIN_dom"/>
</dbReference>
<protein>
    <submittedName>
        <fullName evidence="11">Type IV pilus secretin PilQ</fullName>
    </submittedName>
</protein>
<dbReference type="InterPro" id="IPR013355">
    <property type="entry name" value="Pilus_4_PilQ"/>
</dbReference>
<gene>
    <name evidence="11" type="ORF">THITH_14875</name>
</gene>
<dbReference type="InterPro" id="IPR005644">
    <property type="entry name" value="NolW-like"/>
</dbReference>
<evidence type="ECO:0000256" key="1">
    <source>
        <dbReference type="ARBA" id="ARBA00004370"/>
    </source>
</evidence>
<organism evidence="11 12">
    <name type="scientific">Thioalkalivibrio paradoxus ARh 1</name>
    <dbReference type="NCBI Taxonomy" id="713585"/>
    <lineage>
        <taxon>Bacteria</taxon>
        <taxon>Pseudomonadati</taxon>
        <taxon>Pseudomonadota</taxon>
        <taxon>Gammaproteobacteria</taxon>
        <taxon>Chromatiales</taxon>
        <taxon>Ectothiorhodospiraceae</taxon>
        <taxon>Thioalkalivibrio</taxon>
    </lineage>
</organism>
<sequence>MSTQGELVMRLEPHPTEGMRLNAGAGIAEGHPNRSLARRLAVWFATACLLLAGPLPAQELNDIRASDLGADRVQLSLRFSEPPPDARIFVIDSPPRIALDLPGVANRMRERTTEFNLGPLLSATAVEAGDRTRVVLNLARSSDYQSRVDGNNLILTVGRGAGAVDRVARAPEEPAVAPEPAAPAVEDPPARPPGVRSARPPEIVDVDFRRGEDGQGRVLVELSRPGVSVDVREQAGRVELLFPRVLIEDRLERRLDVVDFATPVTHIDTERERDERVRMTVHGTGEYEVLSYQTDRTYVLELAPLTEEEREARRIEEEEFVGERLSLNFQDIEVRSVLQLLADFTDMNIVVSDSVTGNITLRLNNVPWDQALDIILQTRGLDKRVSGNVMYVAPTEEIAARERLILEAQRDRRELEPLRTEFITVNFTQAADIERLIQVRERTDREGRVSFLSDRGSVAVDTRTNVLIVRDTQEQIDQIRQLVTTLDIPTRQVLIETRLVIAEDDFARQLGARFGVAAGSRQGRSNIGTGARIPDASGIAEGIADGTRFRPGSVNVPLPATGLTGFDTDPSAVAFTILRPNIMLDLELSALQAERRGEIISNPRVITTNGQEAKIVQGDRIPFITRDEAGNPITEFEDALLETTVTPQITPNGDVIMELTIKKDEPGVVTRDGIALVTRELETTVRVANGETVVLGGIYEITSSDLLEKTPFFGDIPFVRHFFQRKTNDNRKVELLVFVTPRVLD</sequence>
<evidence type="ECO:0000256" key="6">
    <source>
        <dbReference type="ARBA" id="ARBA00023237"/>
    </source>
</evidence>
<dbReference type="Pfam" id="PF11741">
    <property type="entry name" value="AMIN"/>
    <property type="match status" value="2"/>
</dbReference>
<proteinExistence type="inferred from homology"/>
<evidence type="ECO:0000313" key="12">
    <source>
        <dbReference type="Proteomes" id="UP000005289"/>
    </source>
</evidence>
<dbReference type="GO" id="GO:0009279">
    <property type="term" value="C:cell outer membrane"/>
    <property type="evidence" value="ECO:0007669"/>
    <property type="project" value="UniProtKB-SubCell"/>
</dbReference>
<dbReference type="AlphaFoldDB" id="W0DQT0"/>
<dbReference type="SMART" id="SM00965">
    <property type="entry name" value="STN"/>
    <property type="match status" value="1"/>
</dbReference>
<evidence type="ECO:0000313" key="11">
    <source>
        <dbReference type="EMBL" id="AHE99348.1"/>
    </source>
</evidence>
<evidence type="ECO:0000256" key="2">
    <source>
        <dbReference type="ARBA" id="ARBA00022448"/>
    </source>
</evidence>
<dbReference type="OrthoDB" id="9775455at2"/>
<dbReference type="NCBIfam" id="TIGR02515">
    <property type="entry name" value="IV_pilus_PilQ"/>
    <property type="match status" value="1"/>
</dbReference>
<dbReference type="PANTHER" id="PTHR30604">
    <property type="entry name" value="PROTEIN TRANSPORT PROTEIN HOFQ"/>
    <property type="match status" value="1"/>
</dbReference>
<dbReference type="Pfam" id="PF00263">
    <property type="entry name" value="Secretin"/>
    <property type="match status" value="1"/>
</dbReference>
<dbReference type="InterPro" id="IPR004846">
    <property type="entry name" value="T2SS/T3SS_dom"/>
</dbReference>
<dbReference type="PANTHER" id="PTHR30604:SF1">
    <property type="entry name" value="DNA UTILIZATION PROTEIN HOFQ"/>
    <property type="match status" value="1"/>
</dbReference>
<dbReference type="Gene3D" id="2.60.40.3470">
    <property type="match status" value="1"/>
</dbReference>
<evidence type="ECO:0000256" key="7">
    <source>
        <dbReference type="RuleBase" id="RU004003"/>
    </source>
</evidence>
<name>W0DQT0_9GAMM</name>
<reference evidence="11 12" key="1">
    <citation type="submission" date="2013-12" db="EMBL/GenBank/DDBJ databases">
        <authorList>
            <consortium name="DOE Joint Genome Institute"/>
            <person name="Muyzer G."/>
            <person name="Huntemann M."/>
            <person name="Han J."/>
            <person name="Chen A."/>
            <person name="Kyrpides N."/>
            <person name="Mavromatis K."/>
            <person name="Markowitz V."/>
            <person name="Palaniappan K."/>
            <person name="Ivanova N."/>
            <person name="Schaumberg A."/>
            <person name="Pati A."/>
            <person name="Liolios K."/>
            <person name="Nordberg H.P."/>
            <person name="Cantor M.N."/>
            <person name="Hua S.X."/>
            <person name="Woyke T."/>
        </authorList>
    </citation>
    <scope>NUCLEOTIDE SEQUENCE [LARGE SCALE GENOMIC DNA]</scope>
    <source>
        <strain evidence="11 12">ARh 1</strain>
    </source>
</reference>
<keyword evidence="3" id="KW-0732">Signal</keyword>
<keyword evidence="2 8" id="KW-0813">Transport</keyword>
<dbReference type="InterPro" id="IPR038591">
    <property type="entry name" value="NolW-like_sf"/>
</dbReference>
<comment type="similarity">
    <text evidence="7">Belongs to the bacterial secretin family.</text>
</comment>